<organism evidence="1 2">
    <name type="scientific">Dendrobium catenatum</name>
    <dbReference type="NCBI Taxonomy" id="906689"/>
    <lineage>
        <taxon>Eukaryota</taxon>
        <taxon>Viridiplantae</taxon>
        <taxon>Streptophyta</taxon>
        <taxon>Embryophyta</taxon>
        <taxon>Tracheophyta</taxon>
        <taxon>Spermatophyta</taxon>
        <taxon>Magnoliopsida</taxon>
        <taxon>Liliopsida</taxon>
        <taxon>Asparagales</taxon>
        <taxon>Orchidaceae</taxon>
        <taxon>Epidendroideae</taxon>
        <taxon>Malaxideae</taxon>
        <taxon>Dendrobiinae</taxon>
        <taxon>Dendrobium</taxon>
    </lineage>
</organism>
<evidence type="ECO:0000313" key="2">
    <source>
        <dbReference type="Proteomes" id="UP000233837"/>
    </source>
</evidence>
<reference evidence="1 2" key="2">
    <citation type="journal article" date="2017" name="Nature">
        <title>The Apostasia genome and the evolution of orchids.</title>
        <authorList>
            <person name="Zhang G.Q."/>
            <person name="Liu K.W."/>
            <person name="Li Z."/>
            <person name="Lohaus R."/>
            <person name="Hsiao Y.Y."/>
            <person name="Niu S.C."/>
            <person name="Wang J.Y."/>
            <person name="Lin Y.C."/>
            <person name="Xu Q."/>
            <person name="Chen L.J."/>
            <person name="Yoshida K."/>
            <person name="Fujiwara S."/>
            <person name="Wang Z.W."/>
            <person name="Zhang Y.Q."/>
            <person name="Mitsuda N."/>
            <person name="Wang M."/>
            <person name="Liu G.H."/>
            <person name="Pecoraro L."/>
            <person name="Huang H.X."/>
            <person name="Xiao X.J."/>
            <person name="Lin M."/>
            <person name="Wu X.Y."/>
            <person name="Wu W.L."/>
            <person name="Chen Y.Y."/>
            <person name="Chang S.B."/>
            <person name="Sakamoto S."/>
            <person name="Ohme-Takagi M."/>
            <person name="Yagi M."/>
            <person name="Zeng S.J."/>
            <person name="Shen C.Y."/>
            <person name="Yeh C.M."/>
            <person name="Luo Y.B."/>
            <person name="Tsai W.C."/>
            <person name="Van de Peer Y."/>
            <person name="Liu Z.J."/>
        </authorList>
    </citation>
    <scope>NUCLEOTIDE SEQUENCE [LARGE SCALE GENOMIC DNA]</scope>
    <source>
        <tissue evidence="1">The whole plant</tissue>
    </source>
</reference>
<sequence>MESVKVDSCIIFVLLAVGLCFLLHHQILVEGRVCLQYNEHLQTRNQRMVSKEMTPLSWWTKDYAGVRRRRPVHNSLEP</sequence>
<evidence type="ECO:0000313" key="1">
    <source>
        <dbReference type="EMBL" id="PKU82123.1"/>
    </source>
</evidence>
<reference evidence="1 2" key="1">
    <citation type="journal article" date="2016" name="Sci. Rep.">
        <title>The Dendrobium catenatum Lindl. genome sequence provides insights into polysaccharide synthase, floral development and adaptive evolution.</title>
        <authorList>
            <person name="Zhang G.Q."/>
            <person name="Xu Q."/>
            <person name="Bian C."/>
            <person name="Tsai W.C."/>
            <person name="Yeh C.M."/>
            <person name="Liu K.W."/>
            <person name="Yoshida K."/>
            <person name="Zhang L.S."/>
            <person name="Chang S.B."/>
            <person name="Chen F."/>
            <person name="Shi Y."/>
            <person name="Su Y.Y."/>
            <person name="Zhang Y.Q."/>
            <person name="Chen L.J."/>
            <person name="Yin Y."/>
            <person name="Lin M."/>
            <person name="Huang H."/>
            <person name="Deng H."/>
            <person name="Wang Z.W."/>
            <person name="Zhu S.L."/>
            <person name="Zhao X."/>
            <person name="Deng C."/>
            <person name="Niu S.C."/>
            <person name="Huang J."/>
            <person name="Wang M."/>
            <person name="Liu G.H."/>
            <person name="Yang H.J."/>
            <person name="Xiao X.J."/>
            <person name="Hsiao Y.Y."/>
            <person name="Wu W.L."/>
            <person name="Chen Y.Y."/>
            <person name="Mitsuda N."/>
            <person name="Ohme-Takagi M."/>
            <person name="Luo Y.B."/>
            <person name="Van de Peer Y."/>
            <person name="Liu Z.J."/>
        </authorList>
    </citation>
    <scope>NUCLEOTIDE SEQUENCE [LARGE SCALE GENOMIC DNA]</scope>
    <source>
        <tissue evidence="1">The whole plant</tissue>
    </source>
</reference>
<name>A0A2I0X2I5_9ASPA</name>
<proteinExistence type="predicted"/>
<dbReference type="Proteomes" id="UP000233837">
    <property type="component" value="Unassembled WGS sequence"/>
</dbReference>
<keyword evidence="2" id="KW-1185">Reference proteome</keyword>
<protein>
    <submittedName>
        <fullName evidence="1">Uncharacterized protein</fullName>
    </submittedName>
</protein>
<gene>
    <name evidence="1" type="ORF">MA16_Dca004141</name>
</gene>
<dbReference type="EMBL" id="KZ502211">
    <property type="protein sequence ID" value="PKU82123.1"/>
    <property type="molecule type" value="Genomic_DNA"/>
</dbReference>
<dbReference type="AlphaFoldDB" id="A0A2I0X2I5"/>
<accession>A0A2I0X2I5</accession>